<evidence type="ECO:0000313" key="7">
    <source>
        <dbReference type="EMBL" id="KJL40527.1"/>
    </source>
</evidence>
<keyword evidence="8" id="KW-1185">Reference proteome</keyword>
<sequence length="562" mass="57579">MTDARGKTPRRLPRPTVKDAVSGLVTGLFSIPEGMAYASIGGFSAPLGLWSGIVPTIIGSVFARTVLMVTTLTSAIALSSQSVLASAGLDPGDIGAIATMTVLVGIVMLILGLLKLGSVMSYVSTAVMTGFTTGIALQIVAGALKDVTGYAPDSSNTIGKFIEEFAHIGEWEAAPLLTTAATLAVWLLVRLFRRLRAYATLVALVVVSVACTLARVPVETVADIAAIPRSLPPFTLPDIAAVPALATGAVAIALVALAQAAGISAAVANPDGSRADASKDFTAQGLANIGGGLFGALPTGGSLSRTGVGTSAGAQTRWSGIFAGIWLAVIVLLVGPLAGYIPMAVIGGLMLAIGGELIAGRRQDIALVLRTSWMSAVAMLVTFVATTGLPLQQAIFLGAGLSIVLTAVGVAQSARLIALTRDEDGAWNLGDPPATLPSGTTTVLHYSGAGFFAEVSRIEQEWPDIDGVTDAAIVLSVRESTGVPSATFLKSLDRRVGQLRARGIPFVLCGVPARTLRLLERTDAITAVGRENVIPAGPVLMGAVDEAYARAEALRAERRSGI</sequence>
<feature type="transmembrane region" description="Helical" evidence="5">
    <location>
        <begin position="173"/>
        <end position="192"/>
    </location>
</feature>
<organism evidence="7 8">
    <name type="scientific">Microbacterium terrae</name>
    <dbReference type="NCBI Taxonomy" id="69369"/>
    <lineage>
        <taxon>Bacteria</taxon>
        <taxon>Bacillati</taxon>
        <taxon>Actinomycetota</taxon>
        <taxon>Actinomycetes</taxon>
        <taxon>Micrococcales</taxon>
        <taxon>Microbacteriaceae</taxon>
        <taxon>Microbacterium</taxon>
    </lineage>
</organism>
<evidence type="ECO:0000313" key="8">
    <source>
        <dbReference type="Proteomes" id="UP000033956"/>
    </source>
</evidence>
<keyword evidence="4 5" id="KW-0472">Membrane</keyword>
<keyword evidence="2 5" id="KW-0812">Transmembrane</keyword>
<feature type="transmembrane region" description="Helical" evidence="5">
    <location>
        <begin position="238"/>
        <end position="269"/>
    </location>
</feature>
<dbReference type="STRING" id="92835.RS81_01611"/>
<dbReference type="InterPro" id="IPR001902">
    <property type="entry name" value="SLC26A/SulP_fam"/>
</dbReference>
<comment type="subcellular location">
    <subcellularLocation>
        <location evidence="1">Membrane</location>
        <topology evidence="1">Multi-pass membrane protein</topology>
    </subcellularLocation>
</comment>
<feature type="transmembrane region" description="Helical" evidence="5">
    <location>
        <begin position="199"/>
        <end position="218"/>
    </location>
</feature>
<dbReference type="GO" id="GO:0055085">
    <property type="term" value="P:transmembrane transport"/>
    <property type="evidence" value="ECO:0007669"/>
    <property type="project" value="InterPro"/>
</dbReference>
<proteinExistence type="predicted"/>
<dbReference type="InterPro" id="IPR011547">
    <property type="entry name" value="SLC26A/SulP_dom"/>
</dbReference>
<feature type="transmembrane region" description="Helical" evidence="5">
    <location>
        <begin position="320"/>
        <end position="353"/>
    </location>
</feature>
<feature type="transmembrane region" description="Helical" evidence="5">
    <location>
        <begin position="391"/>
        <end position="411"/>
    </location>
</feature>
<dbReference type="PANTHER" id="PTHR11814">
    <property type="entry name" value="SULFATE TRANSPORTER"/>
    <property type="match status" value="1"/>
</dbReference>
<evidence type="ECO:0000259" key="6">
    <source>
        <dbReference type="Pfam" id="PF00916"/>
    </source>
</evidence>
<evidence type="ECO:0000256" key="2">
    <source>
        <dbReference type="ARBA" id="ARBA00022692"/>
    </source>
</evidence>
<evidence type="ECO:0000256" key="4">
    <source>
        <dbReference type="ARBA" id="ARBA00023136"/>
    </source>
</evidence>
<dbReference type="RefSeq" id="WP_045275547.1">
    <property type="nucleotide sequence ID" value="NZ_BAAAUP010000003.1"/>
</dbReference>
<feature type="transmembrane region" description="Helical" evidence="5">
    <location>
        <begin position="94"/>
        <end position="114"/>
    </location>
</feature>
<evidence type="ECO:0000256" key="3">
    <source>
        <dbReference type="ARBA" id="ARBA00022989"/>
    </source>
</evidence>
<gene>
    <name evidence="7" type="ORF">RS81_01611</name>
</gene>
<feature type="transmembrane region" description="Helical" evidence="5">
    <location>
        <begin position="365"/>
        <end position="385"/>
    </location>
</feature>
<comment type="caution">
    <text evidence="7">The sequence shown here is derived from an EMBL/GenBank/DDBJ whole genome shotgun (WGS) entry which is preliminary data.</text>
</comment>
<name>A0A0M2H286_9MICO</name>
<dbReference type="PATRIC" id="fig|92835.4.peg.1630"/>
<keyword evidence="3 5" id="KW-1133">Transmembrane helix</keyword>
<feature type="transmembrane region" description="Helical" evidence="5">
    <location>
        <begin position="126"/>
        <end position="144"/>
    </location>
</feature>
<evidence type="ECO:0000256" key="1">
    <source>
        <dbReference type="ARBA" id="ARBA00004141"/>
    </source>
</evidence>
<dbReference type="Gene3D" id="3.30.750.24">
    <property type="entry name" value="STAS domain"/>
    <property type="match status" value="1"/>
</dbReference>
<dbReference type="InterPro" id="IPR036513">
    <property type="entry name" value="STAS_dom_sf"/>
</dbReference>
<evidence type="ECO:0000256" key="5">
    <source>
        <dbReference type="SAM" id="Phobius"/>
    </source>
</evidence>
<dbReference type="Proteomes" id="UP000033956">
    <property type="component" value="Unassembled WGS sequence"/>
</dbReference>
<dbReference type="OrthoDB" id="9771198at2"/>
<reference evidence="7 8" key="1">
    <citation type="submission" date="2015-02" db="EMBL/GenBank/DDBJ databases">
        <title>Draft genome sequences of ten Microbacterium spp. with emphasis on heavy metal contaminated environments.</title>
        <authorList>
            <person name="Corretto E."/>
        </authorList>
    </citation>
    <scope>NUCLEOTIDE SEQUENCE [LARGE SCALE GENOMIC DNA]</scope>
    <source>
        <strain evidence="7 8">DSM 12510</strain>
    </source>
</reference>
<dbReference type="Pfam" id="PF00916">
    <property type="entry name" value="Sulfate_transp"/>
    <property type="match status" value="1"/>
</dbReference>
<dbReference type="AlphaFoldDB" id="A0A0M2H286"/>
<dbReference type="EMBL" id="JYIZ01000046">
    <property type="protein sequence ID" value="KJL40527.1"/>
    <property type="molecule type" value="Genomic_DNA"/>
</dbReference>
<feature type="domain" description="SLC26A/SulP transporter" evidence="6">
    <location>
        <begin position="18"/>
        <end position="379"/>
    </location>
</feature>
<dbReference type="GO" id="GO:0016020">
    <property type="term" value="C:membrane"/>
    <property type="evidence" value="ECO:0007669"/>
    <property type="project" value="UniProtKB-SubCell"/>
</dbReference>
<protein>
    <submittedName>
        <fullName evidence="7">Sulfate transporter</fullName>
    </submittedName>
</protein>
<accession>A0A0M2H286</accession>